<evidence type="ECO:0000313" key="4">
    <source>
        <dbReference type="EMBL" id="SEF96783.1"/>
    </source>
</evidence>
<dbReference type="Proteomes" id="UP000242850">
    <property type="component" value="Unassembled WGS sequence"/>
</dbReference>
<evidence type="ECO:0000313" key="5">
    <source>
        <dbReference type="Proteomes" id="UP000242850"/>
    </source>
</evidence>
<feature type="domain" description="EamA" evidence="3">
    <location>
        <begin position="152"/>
        <end position="285"/>
    </location>
</feature>
<keyword evidence="2" id="KW-0812">Transmembrane</keyword>
<evidence type="ECO:0000256" key="1">
    <source>
        <dbReference type="ARBA" id="ARBA00007362"/>
    </source>
</evidence>
<organism evidence="4 5">
    <name type="scientific">Caloramator fervidus</name>
    <dbReference type="NCBI Taxonomy" id="29344"/>
    <lineage>
        <taxon>Bacteria</taxon>
        <taxon>Bacillati</taxon>
        <taxon>Bacillota</taxon>
        <taxon>Clostridia</taxon>
        <taxon>Eubacteriales</taxon>
        <taxon>Clostridiaceae</taxon>
        <taxon>Caloramator</taxon>
    </lineage>
</organism>
<keyword evidence="5" id="KW-1185">Reference proteome</keyword>
<proteinExistence type="inferred from homology"/>
<feature type="transmembrane region" description="Helical" evidence="2">
    <location>
        <begin position="214"/>
        <end position="235"/>
    </location>
</feature>
<evidence type="ECO:0000259" key="3">
    <source>
        <dbReference type="Pfam" id="PF00892"/>
    </source>
</evidence>
<comment type="similarity">
    <text evidence="1">Belongs to the EamA transporter family.</text>
</comment>
<feature type="transmembrane region" description="Helical" evidence="2">
    <location>
        <begin position="150"/>
        <end position="171"/>
    </location>
</feature>
<sequence length="290" mass="32451">MKTKGIIYGVLSAIFFGSSGIFVKSGYQPNFSPVDLLMLQYVIAGFLLFVYLVIRYKEKIILSKDILKKLFIQGAIFNTLMTVCFYSSFKYLDVAVTTILLYTYPSLVALFSAFVLKEKLSKTKIMAIFGTLIGCILVLNLSDVNLNDNYLLGVILGLLSAIFYAGLNIYAKYIVDDVEEIFITFYSTLFSLIVLFIFNYKFLLKVANVSYNSFLNATFLAVFCEIIPLTLLFSAIKYVGPVTTSIISTLEIPSAAILSFVFMKESLGISQIFGIIMVIFSVVLLKKEES</sequence>
<feature type="transmembrane region" description="Helical" evidence="2">
    <location>
        <begin position="268"/>
        <end position="285"/>
    </location>
</feature>
<feature type="transmembrane region" description="Helical" evidence="2">
    <location>
        <begin position="66"/>
        <end position="89"/>
    </location>
</feature>
<protein>
    <submittedName>
        <fullName evidence="4">Permease of the drug/metabolite transporter (DMT) superfamily</fullName>
    </submittedName>
</protein>
<feature type="transmembrane region" description="Helical" evidence="2">
    <location>
        <begin position="183"/>
        <end position="202"/>
    </location>
</feature>
<dbReference type="PANTHER" id="PTHR22911">
    <property type="entry name" value="ACYL-MALONYL CONDENSING ENZYME-RELATED"/>
    <property type="match status" value="1"/>
</dbReference>
<keyword evidence="2" id="KW-1133">Transmembrane helix</keyword>
<feature type="transmembrane region" description="Helical" evidence="2">
    <location>
        <begin position="36"/>
        <end position="54"/>
    </location>
</feature>
<dbReference type="Pfam" id="PF00892">
    <property type="entry name" value="EamA"/>
    <property type="match status" value="2"/>
</dbReference>
<feature type="transmembrane region" description="Helical" evidence="2">
    <location>
        <begin position="95"/>
        <end position="116"/>
    </location>
</feature>
<dbReference type="InterPro" id="IPR000620">
    <property type="entry name" value="EamA_dom"/>
</dbReference>
<dbReference type="EMBL" id="FNUK01000018">
    <property type="protein sequence ID" value="SEF96783.1"/>
    <property type="molecule type" value="Genomic_DNA"/>
</dbReference>
<feature type="domain" description="EamA" evidence="3">
    <location>
        <begin position="4"/>
        <end position="139"/>
    </location>
</feature>
<dbReference type="OrthoDB" id="1894884at2"/>
<dbReference type="RefSeq" id="WP_103896374.1">
    <property type="nucleotide sequence ID" value="NZ_FNUK01000018.1"/>
</dbReference>
<dbReference type="SUPFAM" id="SSF103481">
    <property type="entry name" value="Multidrug resistance efflux transporter EmrE"/>
    <property type="match status" value="2"/>
</dbReference>
<name>A0A1H5WBL0_9CLOT</name>
<dbReference type="InterPro" id="IPR037185">
    <property type="entry name" value="EmrE-like"/>
</dbReference>
<feature type="transmembrane region" description="Helical" evidence="2">
    <location>
        <begin position="242"/>
        <end position="262"/>
    </location>
</feature>
<feature type="transmembrane region" description="Helical" evidence="2">
    <location>
        <begin position="125"/>
        <end position="144"/>
    </location>
</feature>
<reference evidence="5" key="1">
    <citation type="submission" date="2016-10" db="EMBL/GenBank/DDBJ databases">
        <authorList>
            <person name="Varghese N."/>
            <person name="Submissions S."/>
        </authorList>
    </citation>
    <scope>NUCLEOTIDE SEQUENCE [LARGE SCALE GENOMIC DNA]</scope>
    <source>
        <strain evidence="5">DSM 5463</strain>
    </source>
</reference>
<dbReference type="GO" id="GO:0016020">
    <property type="term" value="C:membrane"/>
    <property type="evidence" value="ECO:0007669"/>
    <property type="project" value="InterPro"/>
</dbReference>
<dbReference type="AlphaFoldDB" id="A0A1H5WBL0"/>
<gene>
    <name evidence="4" type="ORF">SAMN05660865_01435</name>
</gene>
<keyword evidence="2" id="KW-0472">Membrane</keyword>
<evidence type="ECO:0000256" key="2">
    <source>
        <dbReference type="SAM" id="Phobius"/>
    </source>
</evidence>
<accession>A0A1H5WBL0</accession>